<evidence type="ECO:0000313" key="1">
    <source>
        <dbReference type="EMBL" id="CAK5079815.1"/>
    </source>
</evidence>
<evidence type="ECO:0000313" key="2">
    <source>
        <dbReference type="Proteomes" id="UP001497535"/>
    </source>
</evidence>
<gene>
    <name evidence="1" type="ORF">MENTE1834_LOCUS26953</name>
</gene>
<accession>A0ACB0ZL51</accession>
<dbReference type="Proteomes" id="UP001497535">
    <property type="component" value="Unassembled WGS sequence"/>
</dbReference>
<dbReference type="EMBL" id="CAVMJV010000039">
    <property type="protein sequence ID" value="CAK5079815.1"/>
    <property type="molecule type" value="Genomic_DNA"/>
</dbReference>
<name>A0ACB0ZL51_MELEN</name>
<reference evidence="1" key="1">
    <citation type="submission" date="2023-11" db="EMBL/GenBank/DDBJ databases">
        <authorList>
            <person name="Poullet M."/>
        </authorList>
    </citation>
    <scope>NUCLEOTIDE SEQUENCE</scope>
    <source>
        <strain evidence="1">E1834</strain>
    </source>
</reference>
<organism evidence="1 2">
    <name type="scientific">Meloidogyne enterolobii</name>
    <name type="common">Root-knot nematode worm</name>
    <name type="synonym">Meloidogyne mayaguensis</name>
    <dbReference type="NCBI Taxonomy" id="390850"/>
    <lineage>
        <taxon>Eukaryota</taxon>
        <taxon>Metazoa</taxon>
        <taxon>Ecdysozoa</taxon>
        <taxon>Nematoda</taxon>
        <taxon>Chromadorea</taxon>
        <taxon>Rhabditida</taxon>
        <taxon>Tylenchina</taxon>
        <taxon>Tylenchomorpha</taxon>
        <taxon>Tylenchoidea</taxon>
        <taxon>Meloidogynidae</taxon>
        <taxon>Meloidogyninae</taxon>
        <taxon>Meloidogyne</taxon>
    </lineage>
</organism>
<protein>
    <submittedName>
        <fullName evidence="1">Uncharacterized protein</fullName>
    </submittedName>
</protein>
<proteinExistence type="predicted"/>
<keyword evidence="2" id="KW-1185">Reference proteome</keyword>
<sequence>MINVASSASILSTIDGILYKFVETLFFLTSGIITIILYFPSIYFFSLSFIYNSSNVPIILASEIFVPDDEAMAFPLCFNFISSFFGFC</sequence>
<comment type="caution">
    <text evidence="1">The sequence shown here is derived from an EMBL/GenBank/DDBJ whole genome shotgun (WGS) entry which is preliminary data.</text>
</comment>